<sequence>MASRSEEDLCCPVCHDVFRDPVLLSCNHSFCKDCLKSWWRKKQTQECPVCQTISSLKHPPCNLVLKNLCEAFLLERDQRASEALCSLHSEKLKLFCLDHQQPVCVICRDSKTHNNHRFRPIDEAAQDHKEELQKVLKPLQDKLKLFEEVKVKFDETAEHMKVQARHTERQIKEQFKKLHQFLEEEEEARMAALREEEEQKSQMMKEKMEALSREIAALSDTVRATEEELRAEDVSFLHNYKAAVERVQQRPLLEDPQLLSGALIDQAKHLGNLTFNIWNKMKEMVSYTPLILDPNTAHPKLILSEDLTSVRPGERQQLPNNPERFDKYWSVLGSEGFNSGTHSWDVEEGGVTLSDKYEFSKSRIKFLGQVIEASVVSTDPDKVSAVRVMKEPRNITNKKEKEALTSTWALKKFCAEGWPDKFSIERMSQPYMPFSDRFQTKNKRYLVAVDYVSRYFEVAQLTSHCRVSMQHPGQTLSDVDTKERDQRASEAQHTHNNHRFRPIDEAARQHKKKLQKTLEPLKEQLKVFKKVKVKFDETAEHMKVQARHTERQIKEQFKKLHQFLEEEEEARMAALREEEEQKSQMMKEKMEALSREIAALSDTVRATEEELRAEDVSFLHNYKAAVERVQQRPLLEDPQLLSGALIDQAKHLGNLTFNIWNKMKEMVSYTPLILDPNTAHPNLILSEDLTSVREEERDSSFLIIQRGLIDMALSWALRALTQGLTAGMSRLETVKTGDWSDSSRQEGPAVPLLHTAWMEQPLTEGAAQSCQSVL</sequence>
<evidence type="ECO:0000313" key="1">
    <source>
        <dbReference type="EMBL" id="KAI3369567.1"/>
    </source>
</evidence>
<accession>A0ACB8WNK7</accession>
<proteinExistence type="predicted"/>
<keyword evidence="2" id="KW-1185">Reference proteome</keyword>
<organism evidence="1 2">
    <name type="scientific">Scortum barcoo</name>
    <name type="common">barcoo grunter</name>
    <dbReference type="NCBI Taxonomy" id="214431"/>
    <lineage>
        <taxon>Eukaryota</taxon>
        <taxon>Metazoa</taxon>
        <taxon>Chordata</taxon>
        <taxon>Craniata</taxon>
        <taxon>Vertebrata</taxon>
        <taxon>Euteleostomi</taxon>
        <taxon>Actinopterygii</taxon>
        <taxon>Neopterygii</taxon>
        <taxon>Teleostei</taxon>
        <taxon>Neoteleostei</taxon>
        <taxon>Acanthomorphata</taxon>
        <taxon>Eupercaria</taxon>
        <taxon>Centrarchiformes</taxon>
        <taxon>Terapontoidei</taxon>
        <taxon>Terapontidae</taxon>
        <taxon>Scortum</taxon>
    </lineage>
</organism>
<dbReference type="EMBL" id="CM041537">
    <property type="protein sequence ID" value="KAI3369567.1"/>
    <property type="molecule type" value="Genomic_DNA"/>
</dbReference>
<name>A0ACB8WNK7_9TELE</name>
<protein>
    <submittedName>
        <fullName evidence="1">Uncharacterized protein</fullName>
    </submittedName>
</protein>
<evidence type="ECO:0000313" key="2">
    <source>
        <dbReference type="Proteomes" id="UP000831701"/>
    </source>
</evidence>
<comment type="caution">
    <text evidence="1">The sequence shown here is derived from an EMBL/GenBank/DDBJ whole genome shotgun (WGS) entry which is preliminary data.</text>
</comment>
<reference evidence="1" key="1">
    <citation type="submission" date="2022-04" db="EMBL/GenBank/DDBJ databases">
        <title>Jade perch genome.</title>
        <authorList>
            <person name="Chao B."/>
        </authorList>
    </citation>
    <scope>NUCLEOTIDE SEQUENCE</scope>
    <source>
        <strain evidence="1">CB-2022</strain>
    </source>
</reference>
<dbReference type="Proteomes" id="UP000831701">
    <property type="component" value="Chromosome 7"/>
</dbReference>
<gene>
    <name evidence="1" type="ORF">L3Q82_024382</name>
</gene>